<organism evidence="5 6">
    <name type="scientific">Labrys miyagiensis</name>
    <dbReference type="NCBI Taxonomy" id="346912"/>
    <lineage>
        <taxon>Bacteria</taxon>
        <taxon>Pseudomonadati</taxon>
        <taxon>Pseudomonadota</taxon>
        <taxon>Alphaproteobacteria</taxon>
        <taxon>Hyphomicrobiales</taxon>
        <taxon>Xanthobacteraceae</taxon>
        <taxon>Labrys</taxon>
    </lineage>
</organism>
<dbReference type="Pfam" id="PF08042">
    <property type="entry name" value="PqqA"/>
    <property type="match status" value="1"/>
</dbReference>
<evidence type="ECO:0000256" key="2">
    <source>
        <dbReference type="ARBA" id="ARBA00009325"/>
    </source>
</evidence>
<comment type="pathway">
    <text evidence="1">Cofactor biosynthesis; pyrroloquinoline quinone biosynthesis.</text>
</comment>
<dbReference type="InterPro" id="IPR011725">
    <property type="entry name" value="PQQ_synth_PqqA"/>
</dbReference>
<evidence type="ECO:0000256" key="3">
    <source>
        <dbReference type="ARBA" id="ARBA00015086"/>
    </source>
</evidence>
<keyword evidence="6" id="KW-1185">Reference proteome</keyword>
<name>A0ABQ6CQF5_9HYPH</name>
<evidence type="ECO:0000313" key="6">
    <source>
        <dbReference type="Proteomes" id="UP001156882"/>
    </source>
</evidence>
<evidence type="ECO:0000256" key="4">
    <source>
        <dbReference type="ARBA" id="ARBA00022905"/>
    </source>
</evidence>
<dbReference type="Proteomes" id="UP001156882">
    <property type="component" value="Unassembled WGS sequence"/>
</dbReference>
<evidence type="ECO:0000313" key="5">
    <source>
        <dbReference type="EMBL" id="GLS22370.1"/>
    </source>
</evidence>
<comment type="caution">
    <text evidence="5">The sequence shown here is derived from an EMBL/GenBank/DDBJ whole genome shotgun (WGS) entry which is preliminary data.</text>
</comment>
<gene>
    <name evidence="5" type="ORF">GCM10007874_53880</name>
</gene>
<keyword evidence="4" id="KW-0884">PQQ biosynthesis</keyword>
<comment type="similarity">
    <text evidence="2">Belongs to the PqqA family.</text>
</comment>
<sequence>MVLVRSARPSENEAEFGIFASRASESVAVFLARNIGGIAQIGPERRIFMSWHKPVVIEICVAMEVTGYISEDEVPPEF</sequence>
<proteinExistence type="inferred from homology"/>
<evidence type="ECO:0000256" key="1">
    <source>
        <dbReference type="ARBA" id="ARBA00004886"/>
    </source>
</evidence>
<reference evidence="6" key="1">
    <citation type="journal article" date="2019" name="Int. J. Syst. Evol. Microbiol.">
        <title>The Global Catalogue of Microorganisms (GCM) 10K type strain sequencing project: providing services to taxonomists for standard genome sequencing and annotation.</title>
        <authorList>
            <consortium name="The Broad Institute Genomics Platform"/>
            <consortium name="The Broad Institute Genome Sequencing Center for Infectious Disease"/>
            <person name="Wu L."/>
            <person name="Ma J."/>
        </authorList>
    </citation>
    <scope>NUCLEOTIDE SEQUENCE [LARGE SCALE GENOMIC DNA]</scope>
    <source>
        <strain evidence="6">NBRC 101365</strain>
    </source>
</reference>
<dbReference type="EMBL" id="BSPC01000061">
    <property type="protein sequence ID" value="GLS22370.1"/>
    <property type="molecule type" value="Genomic_DNA"/>
</dbReference>
<accession>A0ABQ6CQF5</accession>
<dbReference type="NCBIfam" id="TIGR02107">
    <property type="entry name" value="PQQ_syn_pqqA"/>
    <property type="match status" value="1"/>
</dbReference>
<protein>
    <recommendedName>
        <fullName evidence="3">Coenzyme PQQ synthesis protein A</fullName>
    </recommendedName>
</protein>